<sequence length="165" mass="16968">MYQTAGNLAADGRAALLFIDWPSGGVLQLSGRAMVTVRETGSVSTFRFVAPRRVAFAPGQYATLRLAGLPGVPAPVTRTWTLSGAARSAAAGDDTLEVSVQLKVAGRVDAPLLRRLGVGAAAPPATGWGEWVCLCGPPGWMAGVRAALGGLGVRGEAVMTEGFDF</sequence>
<comment type="caution">
    <text evidence="1">The sequence shown here is derived from an EMBL/GenBank/DDBJ whole genome shotgun (WGS) entry which is preliminary data.</text>
</comment>
<accession>A0ACC3BYK4</accession>
<name>A0ACC3BYK4_PYRYE</name>
<reference evidence="1" key="1">
    <citation type="submission" date="2019-11" db="EMBL/GenBank/DDBJ databases">
        <title>Nori genome reveals adaptations in red seaweeds to the harsh intertidal environment.</title>
        <authorList>
            <person name="Wang D."/>
            <person name="Mao Y."/>
        </authorList>
    </citation>
    <scope>NUCLEOTIDE SEQUENCE</scope>
    <source>
        <tissue evidence="1">Gametophyte</tissue>
    </source>
</reference>
<protein>
    <submittedName>
        <fullName evidence="1">Uncharacterized protein</fullName>
    </submittedName>
</protein>
<keyword evidence="2" id="KW-1185">Reference proteome</keyword>
<dbReference type="Proteomes" id="UP000798662">
    <property type="component" value="Chromosome 2"/>
</dbReference>
<gene>
    <name evidence="1" type="ORF">I4F81_005696</name>
</gene>
<evidence type="ECO:0000313" key="2">
    <source>
        <dbReference type="Proteomes" id="UP000798662"/>
    </source>
</evidence>
<proteinExistence type="predicted"/>
<dbReference type="EMBL" id="CM020619">
    <property type="protein sequence ID" value="KAK1863134.1"/>
    <property type="molecule type" value="Genomic_DNA"/>
</dbReference>
<evidence type="ECO:0000313" key="1">
    <source>
        <dbReference type="EMBL" id="KAK1863134.1"/>
    </source>
</evidence>
<organism evidence="1 2">
    <name type="scientific">Pyropia yezoensis</name>
    <name type="common">Susabi-nori</name>
    <name type="synonym">Porphyra yezoensis</name>
    <dbReference type="NCBI Taxonomy" id="2788"/>
    <lineage>
        <taxon>Eukaryota</taxon>
        <taxon>Rhodophyta</taxon>
        <taxon>Bangiophyceae</taxon>
        <taxon>Bangiales</taxon>
        <taxon>Bangiaceae</taxon>
        <taxon>Pyropia</taxon>
    </lineage>
</organism>